<dbReference type="PhylomeDB" id="B4JQZ3"/>
<dbReference type="PANTHER" id="PTHR10334">
    <property type="entry name" value="CYSTEINE-RICH SECRETORY PROTEIN-RELATED"/>
    <property type="match status" value="1"/>
</dbReference>
<dbReference type="InterPro" id="IPR001283">
    <property type="entry name" value="CRISP-related"/>
</dbReference>
<dbReference type="SMART" id="SM00198">
    <property type="entry name" value="SCP"/>
    <property type="match status" value="1"/>
</dbReference>
<dbReference type="PROSITE" id="PS01009">
    <property type="entry name" value="CRISP_1"/>
    <property type="match status" value="1"/>
</dbReference>
<dbReference type="OMA" id="FAKRGNT"/>
<dbReference type="eggNOG" id="KOG3017">
    <property type="taxonomic scope" value="Eukaryota"/>
</dbReference>
<dbReference type="InParanoid" id="B4JQZ3"/>
<dbReference type="InterPro" id="IPR014044">
    <property type="entry name" value="CAP_dom"/>
</dbReference>
<accession>B4JQZ3</accession>
<dbReference type="OrthoDB" id="337038at2759"/>
<name>B4JQZ3_DROGR</name>
<dbReference type="GO" id="GO:0007618">
    <property type="term" value="P:mating"/>
    <property type="evidence" value="ECO:0007669"/>
    <property type="project" value="EnsemblMetazoa"/>
</dbReference>
<feature type="domain" description="SCP" evidence="3">
    <location>
        <begin position="27"/>
        <end position="157"/>
    </location>
</feature>
<dbReference type="EMBL" id="CH916372">
    <property type="protein sequence ID" value="EDV99323.1"/>
    <property type="molecule type" value="Genomic_DNA"/>
</dbReference>
<reference evidence="4 5" key="1">
    <citation type="journal article" date="2007" name="Nature">
        <title>Evolution of genes and genomes on the Drosophila phylogeny.</title>
        <authorList>
            <consortium name="Drosophila 12 Genomes Consortium"/>
            <person name="Clark A.G."/>
            <person name="Eisen M.B."/>
            <person name="Smith D.R."/>
            <person name="Bergman C.M."/>
            <person name="Oliver B."/>
            <person name="Markow T.A."/>
            <person name="Kaufman T.C."/>
            <person name="Kellis M."/>
            <person name="Gelbart W."/>
            <person name="Iyer V.N."/>
            <person name="Pollard D.A."/>
            <person name="Sackton T.B."/>
            <person name="Larracuente A.M."/>
            <person name="Singh N.D."/>
            <person name="Abad J.P."/>
            <person name="Abt D.N."/>
            <person name="Adryan B."/>
            <person name="Aguade M."/>
            <person name="Akashi H."/>
            <person name="Anderson W.W."/>
            <person name="Aquadro C.F."/>
            <person name="Ardell D.H."/>
            <person name="Arguello R."/>
            <person name="Artieri C.G."/>
            <person name="Barbash D.A."/>
            <person name="Barker D."/>
            <person name="Barsanti P."/>
            <person name="Batterham P."/>
            <person name="Batzoglou S."/>
            <person name="Begun D."/>
            <person name="Bhutkar A."/>
            <person name="Blanco E."/>
            <person name="Bosak S.A."/>
            <person name="Bradley R.K."/>
            <person name="Brand A.D."/>
            <person name="Brent M.R."/>
            <person name="Brooks A.N."/>
            <person name="Brown R.H."/>
            <person name="Butlin R.K."/>
            <person name="Caggese C."/>
            <person name="Calvi B.R."/>
            <person name="Bernardo de Carvalho A."/>
            <person name="Caspi A."/>
            <person name="Castrezana S."/>
            <person name="Celniker S.E."/>
            <person name="Chang J.L."/>
            <person name="Chapple C."/>
            <person name="Chatterji S."/>
            <person name="Chinwalla A."/>
            <person name="Civetta A."/>
            <person name="Clifton S.W."/>
            <person name="Comeron J.M."/>
            <person name="Costello J.C."/>
            <person name="Coyne J.A."/>
            <person name="Daub J."/>
            <person name="David R.G."/>
            <person name="Delcher A.L."/>
            <person name="Delehaunty K."/>
            <person name="Do C.B."/>
            <person name="Ebling H."/>
            <person name="Edwards K."/>
            <person name="Eickbush T."/>
            <person name="Evans J.D."/>
            <person name="Filipski A."/>
            <person name="Findeiss S."/>
            <person name="Freyhult E."/>
            <person name="Fulton L."/>
            <person name="Fulton R."/>
            <person name="Garcia A.C."/>
            <person name="Gardiner A."/>
            <person name="Garfield D.A."/>
            <person name="Garvin B.E."/>
            <person name="Gibson G."/>
            <person name="Gilbert D."/>
            <person name="Gnerre S."/>
            <person name="Godfrey J."/>
            <person name="Good R."/>
            <person name="Gotea V."/>
            <person name="Gravely B."/>
            <person name="Greenberg A.J."/>
            <person name="Griffiths-Jones S."/>
            <person name="Gross S."/>
            <person name="Guigo R."/>
            <person name="Gustafson E.A."/>
            <person name="Haerty W."/>
            <person name="Hahn M.W."/>
            <person name="Halligan D.L."/>
            <person name="Halpern A.L."/>
            <person name="Halter G.M."/>
            <person name="Han M.V."/>
            <person name="Heger A."/>
            <person name="Hillier L."/>
            <person name="Hinrichs A.S."/>
            <person name="Holmes I."/>
            <person name="Hoskins R.A."/>
            <person name="Hubisz M.J."/>
            <person name="Hultmark D."/>
            <person name="Huntley M.A."/>
            <person name="Jaffe D.B."/>
            <person name="Jagadeeshan S."/>
            <person name="Jeck W.R."/>
            <person name="Johnson J."/>
            <person name="Jones C.D."/>
            <person name="Jordan W.C."/>
            <person name="Karpen G.H."/>
            <person name="Kataoka E."/>
            <person name="Keightley P.D."/>
            <person name="Kheradpour P."/>
            <person name="Kirkness E.F."/>
            <person name="Koerich L.B."/>
            <person name="Kristiansen K."/>
            <person name="Kudrna D."/>
            <person name="Kulathinal R.J."/>
            <person name="Kumar S."/>
            <person name="Kwok R."/>
            <person name="Lander E."/>
            <person name="Langley C.H."/>
            <person name="Lapoint R."/>
            <person name="Lazzaro B.P."/>
            <person name="Lee S.J."/>
            <person name="Levesque L."/>
            <person name="Li R."/>
            <person name="Lin C.F."/>
            <person name="Lin M.F."/>
            <person name="Lindblad-Toh K."/>
            <person name="Llopart A."/>
            <person name="Long M."/>
            <person name="Low L."/>
            <person name="Lozovsky E."/>
            <person name="Lu J."/>
            <person name="Luo M."/>
            <person name="Machado C.A."/>
            <person name="Makalowski W."/>
            <person name="Marzo M."/>
            <person name="Matsuda M."/>
            <person name="Matzkin L."/>
            <person name="McAllister B."/>
            <person name="McBride C.S."/>
            <person name="McKernan B."/>
            <person name="McKernan K."/>
            <person name="Mendez-Lago M."/>
            <person name="Minx P."/>
            <person name="Mollenhauer M.U."/>
            <person name="Montooth K."/>
            <person name="Mount S.M."/>
            <person name="Mu X."/>
            <person name="Myers E."/>
            <person name="Negre B."/>
            <person name="Newfeld S."/>
            <person name="Nielsen R."/>
            <person name="Noor M.A."/>
            <person name="O'Grady P."/>
            <person name="Pachter L."/>
            <person name="Papaceit M."/>
            <person name="Parisi M.J."/>
            <person name="Parisi M."/>
            <person name="Parts L."/>
            <person name="Pedersen J.S."/>
            <person name="Pesole G."/>
            <person name="Phillippy A.M."/>
            <person name="Ponting C.P."/>
            <person name="Pop M."/>
            <person name="Porcelli D."/>
            <person name="Powell J.R."/>
            <person name="Prohaska S."/>
            <person name="Pruitt K."/>
            <person name="Puig M."/>
            <person name="Quesneville H."/>
            <person name="Ram K.R."/>
            <person name="Rand D."/>
            <person name="Rasmussen M.D."/>
            <person name="Reed L.K."/>
            <person name="Reenan R."/>
            <person name="Reily A."/>
            <person name="Remington K.A."/>
            <person name="Rieger T.T."/>
            <person name="Ritchie M.G."/>
            <person name="Robin C."/>
            <person name="Rogers Y.H."/>
            <person name="Rohde C."/>
            <person name="Rozas J."/>
            <person name="Rubenfield M.J."/>
            <person name="Ruiz A."/>
            <person name="Russo S."/>
            <person name="Salzberg S.L."/>
            <person name="Sanchez-Gracia A."/>
            <person name="Saranga D.J."/>
            <person name="Sato H."/>
            <person name="Schaeffer S.W."/>
            <person name="Schatz M.C."/>
            <person name="Schlenke T."/>
            <person name="Schwartz R."/>
            <person name="Segarra C."/>
            <person name="Singh R.S."/>
            <person name="Sirot L."/>
            <person name="Sirota M."/>
            <person name="Sisneros N.B."/>
            <person name="Smith C.D."/>
            <person name="Smith T.F."/>
            <person name="Spieth J."/>
            <person name="Stage D.E."/>
            <person name="Stark A."/>
            <person name="Stephan W."/>
            <person name="Strausberg R.L."/>
            <person name="Strempel S."/>
            <person name="Sturgill D."/>
            <person name="Sutton G."/>
            <person name="Sutton G.G."/>
            <person name="Tao W."/>
            <person name="Teichmann S."/>
            <person name="Tobari Y.N."/>
            <person name="Tomimura Y."/>
            <person name="Tsolas J.M."/>
            <person name="Valente V.L."/>
            <person name="Venter E."/>
            <person name="Venter J.C."/>
            <person name="Vicario S."/>
            <person name="Vieira F.G."/>
            <person name="Vilella A.J."/>
            <person name="Villasante A."/>
            <person name="Walenz B."/>
            <person name="Wang J."/>
            <person name="Wasserman M."/>
            <person name="Watts T."/>
            <person name="Wilson D."/>
            <person name="Wilson R.K."/>
            <person name="Wing R.A."/>
            <person name="Wolfner M.F."/>
            <person name="Wong A."/>
            <person name="Wong G.K."/>
            <person name="Wu C.I."/>
            <person name="Wu G."/>
            <person name="Yamamoto D."/>
            <person name="Yang H.P."/>
            <person name="Yang S.P."/>
            <person name="Yorke J.A."/>
            <person name="Yoshida K."/>
            <person name="Zdobnov E."/>
            <person name="Zhang P."/>
            <person name="Zhang Y."/>
            <person name="Zimin A.V."/>
            <person name="Baldwin J."/>
            <person name="Abdouelleil A."/>
            <person name="Abdulkadir J."/>
            <person name="Abebe A."/>
            <person name="Abera B."/>
            <person name="Abreu J."/>
            <person name="Acer S.C."/>
            <person name="Aftuck L."/>
            <person name="Alexander A."/>
            <person name="An P."/>
            <person name="Anderson E."/>
            <person name="Anderson S."/>
            <person name="Arachi H."/>
            <person name="Azer M."/>
            <person name="Bachantsang P."/>
            <person name="Barry A."/>
            <person name="Bayul T."/>
            <person name="Berlin A."/>
            <person name="Bessette D."/>
            <person name="Bloom T."/>
            <person name="Blye J."/>
            <person name="Boguslavskiy L."/>
            <person name="Bonnet C."/>
            <person name="Boukhgalter B."/>
            <person name="Bourzgui I."/>
            <person name="Brown A."/>
            <person name="Cahill P."/>
            <person name="Channer S."/>
            <person name="Cheshatsang Y."/>
            <person name="Chuda L."/>
            <person name="Citroen M."/>
            <person name="Collymore A."/>
            <person name="Cooke P."/>
            <person name="Costello M."/>
            <person name="D'Aco K."/>
            <person name="Daza R."/>
            <person name="De Haan G."/>
            <person name="DeGray S."/>
            <person name="DeMaso C."/>
            <person name="Dhargay N."/>
            <person name="Dooley K."/>
            <person name="Dooley E."/>
            <person name="Doricent M."/>
            <person name="Dorje P."/>
            <person name="Dorjee K."/>
            <person name="Dupes A."/>
            <person name="Elong R."/>
            <person name="Falk J."/>
            <person name="Farina A."/>
            <person name="Faro S."/>
            <person name="Ferguson D."/>
            <person name="Fisher S."/>
            <person name="Foley C.D."/>
            <person name="Franke A."/>
            <person name="Friedrich D."/>
            <person name="Gadbois L."/>
            <person name="Gearin G."/>
            <person name="Gearin C.R."/>
            <person name="Giannoukos G."/>
            <person name="Goode T."/>
            <person name="Graham J."/>
            <person name="Grandbois E."/>
            <person name="Grewal S."/>
            <person name="Gyaltsen K."/>
            <person name="Hafez N."/>
            <person name="Hagos B."/>
            <person name="Hall J."/>
            <person name="Henson C."/>
            <person name="Hollinger A."/>
            <person name="Honan T."/>
            <person name="Huard M.D."/>
            <person name="Hughes L."/>
            <person name="Hurhula B."/>
            <person name="Husby M.E."/>
            <person name="Kamat A."/>
            <person name="Kanga B."/>
            <person name="Kashin S."/>
            <person name="Khazanovich D."/>
            <person name="Kisner P."/>
            <person name="Lance K."/>
            <person name="Lara M."/>
            <person name="Lee W."/>
            <person name="Lennon N."/>
            <person name="Letendre F."/>
            <person name="LeVine R."/>
            <person name="Lipovsky A."/>
            <person name="Liu X."/>
            <person name="Liu J."/>
            <person name="Liu S."/>
            <person name="Lokyitsang T."/>
            <person name="Lokyitsang Y."/>
            <person name="Lubonja R."/>
            <person name="Lui A."/>
            <person name="MacDonald P."/>
            <person name="Magnisalis V."/>
            <person name="Maru K."/>
            <person name="Matthews C."/>
            <person name="McCusker W."/>
            <person name="McDonough S."/>
            <person name="Mehta T."/>
            <person name="Meldrim J."/>
            <person name="Meneus L."/>
            <person name="Mihai O."/>
            <person name="Mihalev A."/>
            <person name="Mihova T."/>
            <person name="Mittelman R."/>
            <person name="Mlenga V."/>
            <person name="Montmayeur A."/>
            <person name="Mulrain L."/>
            <person name="Navidi A."/>
            <person name="Naylor J."/>
            <person name="Negash T."/>
            <person name="Nguyen T."/>
            <person name="Nguyen N."/>
            <person name="Nicol R."/>
            <person name="Norbu C."/>
            <person name="Norbu N."/>
            <person name="Novod N."/>
            <person name="O'Neill B."/>
            <person name="Osman S."/>
            <person name="Markiewicz E."/>
            <person name="Oyono O.L."/>
            <person name="Patti C."/>
            <person name="Phunkhang P."/>
            <person name="Pierre F."/>
            <person name="Priest M."/>
            <person name="Raghuraman S."/>
            <person name="Rege F."/>
            <person name="Reyes R."/>
            <person name="Rise C."/>
            <person name="Rogov P."/>
            <person name="Ross K."/>
            <person name="Ryan E."/>
            <person name="Settipalli S."/>
            <person name="Shea T."/>
            <person name="Sherpa N."/>
            <person name="Shi L."/>
            <person name="Shih D."/>
            <person name="Sparrow T."/>
            <person name="Spaulding J."/>
            <person name="Stalker J."/>
            <person name="Stange-Thomann N."/>
            <person name="Stavropoulos S."/>
            <person name="Stone C."/>
            <person name="Strader C."/>
            <person name="Tesfaye S."/>
            <person name="Thomson T."/>
            <person name="Thoulutsang Y."/>
            <person name="Thoulutsang D."/>
            <person name="Topham K."/>
            <person name="Topping I."/>
            <person name="Tsamla T."/>
            <person name="Vassiliev H."/>
            <person name="Vo A."/>
            <person name="Wangchuk T."/>
            <person name="Wangdi T."/>
            <person name="Weiand M."/>
            <person name="Wilkinson J."/>
            <person name="Wilson A."/>
            <person name="Yadav S."/>
            <person name="Young G."/>
            <person name="Yu Q."/>
            <person name="Zembek L."/>
            <person name="Zhong D."/>
            <person name="Zimmer A."/>
            <person name="Zwirko Z."/>
            <person name="Jaffe D.B."/>
            <person name="Alvarez P."/>
            <person name="Brockman W."/>
            <person name="Butler J."/>
            <person name="Chin C."/>
            <person name="Gnerre S."/>
            <person name="Grabherr M."/>
            <person name="Kleber M."/>
            <person name="Mauceli E."/>
            <person name="MacCallum I."/>
        </authorList>
    </citation>
    <scope>NUCLEOTIDE SEQUENCE [LARGE SCALE GENOMIC DNA]</scope>
    <source>
        <strain evidence="5">Tucson 15287-2541.00</strain>
    </source>
</reference>
<sequence length="167" mass="19193">MASNQDKTPGHRQGAEEMMSSLLIRENFEQEVLKAHNSYRTRHNAPPLQLNEQLSKLSTDWAKYLLAKNRMEHRQNSGYGENIYMASGGNLTGTDAVTSWYNEIHQYNWQRPSFQSNTGHFTQVVWRSSTQLGVGFARRGNTIYVVCNYDPPGNFMNQFPENVHPPK</sequence>
<dbReference type="CDD" id="cd05382">
    <property type="entry name" value="CAP_GAPR1-like"/>
    <property type="match status" value="1"/>
</dbReference>
<dbReference type="FunCoup" id="B4JQZ3">
    <property type="interactions" value="19"/>
</dbReference>
<evidence type="ECO:0000256" key="1">
    <source>
        <dbReference type="ARBA" id="ARBA00004613"/>
    </source>
</evidence>
<comment type="subcellular location">
    <subcellularLocation>
        <location evidence="1">Secreted</location>
    </subcellularLocation>
</comment>
<evidence type="ECO:0000313" key="4">
    <source>
        <dbReference type="EMBL" id="EDV99323.1"/>
    </source>
</evidence>
<dbReference type="Gene3D" id="3.40.33.10">
    <property type="entry name" value="CAP"/>
    <property type="match status" value="1"/>
</dbReference>
<dbReference type="GO" id="GO:0005576">
    <property type="term" value="C:extracellular region"/>
    <property type="evidence" value="ECO:0007669"/>
    <property type="project" value="UniProtKB-SubCell"/>
</dbReference>
<dbReference type="InterPro" id="IPR035940">
    <property type="entry name" value="CAP_sf"/>
</dbReference>
<keyword evidence="5" id="KW-1185">Reference proteome</keyword>
<evidence type="ECO:0000259" key="3">
    <source>
        <dbReference type="SMART" id="SM00198"/>
    </source>
</evidence>
<dbReference type="PROSITE" id="PS01010">
    <property type="entry name" value="CRISP_2"/>
    <property type="match status" value="1"/>
</dbReference>
<dbReference type="Pfam" id="PF00188">
    <property type="entry name" value="CAP"/>
    <property type="match status" value="1"/>
</dbReference>
<dbReference type="PRINTS" id="PR00837">
    <property type="entry name" value="V5TPXLIKE"/>
</dbReference>
<protein>
    <submittedName>
        <fullName evidence="4">GH13090</fullName>
    </submittedName>
</protein>
<dbReference type="InterPro" id="IPR034113">
    <property type="entry name" value="SCP_GAPR1-like"/>
</dbReference>
<evidence type="ECO:0000313" key="5">
    <source>
        <dbReference type="Proteomes" id="UP000001070"/>
    </source>
</evidence>
<organism evidence="5">
    <name type="scientific">Drosophila grimshawi</name>
    <name type="common">Hawaiian fruit fly</name>
    <name type="synonym">Idiomyia grimshawi</name>
    <dbReference type="NCBI Taxonomy" id="7222"/>
    <lineage>
        <taxon>Eukaryota</taxon>
        <taxon>Metazoa</taxon>
        <taxon>Ecdysozoa</taxon>
        <taxon>Arthropoda</taxon>
        <taxon>Hexapoda</taxon>
        <taxon>Insecta</taxon>
        <taxon>Pterygota</taxon>
        <taxon>Neoptera</taxon>
        <taxon>Endopterygota</taxon>
        <taxon>Diptera</taxon>
        <taxon>Brachycera</taxon>
        <taxon>Muscomorpha</taxon>
        <taxon>Ephydroidea</taxon>
        <taxon>Drosophilidae</taxon>
        <taxon>Drosophila</taxon>
        <taxon>Hawaiian Drosophila</taxon>
    </lineage>
</organism>
<dbReference type="FunFam" id="3.40.33.10:FF:000010">
    <property type="entry name" value="Predicted protein"/>
    <property type="match status" value="1"/>
</dbReference>
<dbReference type="HOGENOM" id="CLU_035730_9_4_1"/>
<gene>
    <name evidence="4" type="primary">Dgri\GH13090</name>
    <name evidence="4" type="ORF">Dgri_GH13090</name>
</gene>
<dbReference type="SUPFAM" id="SSF55797">
    <property type="entry name" value="PR-1-like"/>
    <property type="match status" value="1"/>
</dbReference>
<dbReference type="Proteomes" id="UP000001070">
    <property type="component" value="Unassembled WGS sequence"/>
</dbReference>
<dbReference type="InterPro" id="IPR018244">
    <property type="entry name" value="Allrgn_V5/Tpx1_CS"/>
</dbReference>
<dbReference type="SMR" id="B4JQZ3"/>
<keyword evidence="2" id="KW-0964">Secreted</keyword>
<evidence type="ECO:0000256" key="2">
    <source>
        <dbReference type="ARBA" id="ARBA00022525"/>
    </source>
</evidence>
<dbReference type="AlphaFoldDB" id="B4JQZ3"/>
<proteinExistence type="predicted"/>